<organism evidence="1 2">
    <name type="scientific">Vermiconidia calcicola</name>
    <dbReference type="NCBI Taxonomy" id="1690605"/>
    <lineage>
        <taxon>Eukaryota</taxon>
        <taxon>Fungi</taxon>
        <taxon>Dikarya</taxon>
        <taxon>Ascomycota</taxon>
        <taxon>Pezizomycotina</taxon>
        <taxon>Dothideomycetes</taxon>
        <taxon>Dothideomycetidae</taxon>
        <taxon>Mycosphaerellales</taxon>
        <taxon>Extremaceae</taxon>
        <taxon>Vermiconidia</taxon>
    </lineage>
</organism>
<reference evidence="1" key="1">
    <citation type="submission" date="2023-07" db="EMBL/GenBank/DDBJ databases">
        <title>Black Yeasts Isolated from many extreme environments.</title>
        <authorList>
            <person name="Coleine C."/>
            <person name="Stajich J.E."/>
            <person name="Selbmann L."/>
        </authorList>
    </citation>
    <scope>NUCLEOTIDE SEQUENCE</scope>
    <source>
        <strain evidence="1">CCFEE 5714</strain>
    </source>
</reference>
<dbReference type="EMBL" id="JAUTXU010000443">
    <property type="protein sequence ID" value="KAK3680563.1"/>
    <property type="molecule type" value="Genomic_DNA"/>
</dbReference>
<evidence type="ECO:0000313" key="1">
    <source>
        <dbReference type="EMBL" id="KAK3680563.1"/>
    </source>
</evidence>
<keyword evidence="2" id="KW-1185">Reference proteome</keyword>
<dbReference type="Proteomes" id="UP001281147">
    <property type="component" value="Unassembled WGS sequence"/>
</dbReference>
<gene>
    <name evidence="1" type="ORF">LTR37_021170</name>
</gene>
<name>A0ACC3MAL0_9PEZI</name>
<proteinExistence type="predicted"/>
<accession>A0ACC3MAL0</accession>
<comment type="caution">
    <text evidence="1">The sequence shown here is derived from an EMBL/GenBank/DDBJ whole genome shotgun (WGS) entry which is preliminary data.</text>
</comment>
<protein>
    <submittedName>
        <fullName evidence="1">Uncharacterized protein</fullName>
    </submittedName>
</protein>
<sequence length="234" mass="26117">MSTDARPIDPARFALALEGLPIENLHTKAAEIRNSIAHLKHSNEQMLPFADEGDDDCREAMFENLTVINRMNERIELLRAEVEKRGMRWSEGEVEDSKMVNGDGKAVVVNVNGHAAANGTGESPRAPSGRLNDDELRRQLEAHMGDDDEDGVHLSDTRLRFWLSEPGFGYGSRAKQSLPCAPLQLKEIDIRCTIAVIDGSHQWLWNPGQKTRDPVATGQQSRQLSTLTLRQRQA</sequence>
<evidence type="ECO:0000313" key="2">
    <source>
        <dbReference type="Proteomes" id="UP001281147"/>
    </source>
</evidence>